<dbReference type="AlphaFoldDB" id="A0AAJ0DMH6"/>
<gene>
    <name evidence="2" type="ORF">CCUS01_14071</name>
</gene>
<sequence>TPPPRTSRRRSRGHSRHTNNAKLLPTPKQIPLPPLQALVNVGHLHTVQQNPRRPSNHVSSCSAETLARGPSPEHNVTFTGAPTNSEQQINLPSSRRLTRHATIQHINLRQKALSCARERPAHLDLVPLCLSAPSLIHCQSHACAVPATHAFN</sequence>
<feature type="compositionally biased region" description="Polar residues" evidence="1">
    <location>
        <begin position="74"/>
        <end position="90"/>
    </location>
</feature>
<feature type="non-terminal residue" evidence="2">
    <location>
        <position position="1"/>
    </location>
</feature>
<reference evidence="2" key="1">
    <citation type="submission" date="2016-11" db="EMBL/GenBank/DDBJ databases">
        <title>The genome sequence of Colletotrichum cuscutae.</title>
        <authorList>
            <person name="Baroncelli R."/>
        </authorList>
    </citation>
    <scope>NUCLEOTIDE SEQUENCE</scope>
    <source>
        <strain evidence="2">IMI 304802</strain>
    </source>
</reference>
<comment type="caution">
    <text evidence="2">The sequence shown here is derived from an EMBL/GenBank/DDBJ whole genome shotgun (WGS) entry which is preliminary data.</text>
</comment>
<dbReference type="Proteomes" id="UP001239213">
    <property type="component" value="Unassembled WGS sequence"/>
</dbReference>
<feature type="region of interest" description="Disordered" evidence="1">
    <location>
        <begin position="1"/>
        <end position="31"/>
    </location>
</feature>
<feature type="compositionally biased region" description="Polar residues" evidence="1">
    <location>
        <begin position="48"/>
        <end position="63"/>
    </location>
</feature>
<name>A0AAJ0DMH6_9PEZI</name>
<evidence type="ECO:0000256" key="1">
    <source>
        <dbReference type="SAM" id="MobiDB-lite"/>
    </source>
</evidence>
<keyword evidence="3" id="KW-1185">Reference proteome</keyword>
<accession>A0AAJ0DMH6</accession>
<proteinExistence type="predicted"/>
<feature type="compositionally biased region" description="Basic residues" evidence="1">
    <location>
        <begin position="1"/>
        <end position="19"/>
    </location>
</feature>
<evidence type="ECO:0000313" key="3">
    <source>
        <dbReference type="Proteomes" id="UP001239213"/>
    </source>
</evidence>
<dbReference type="EMBL" id="MPDP01000030">
    <property type="protein sequence ID" value="KAK1492289.1"/>
    <property type="molecule type" value="Genomic_DNA"/>
</dbReference>
<protein>
    <submittedName>
        <fullName evidence="2">Uncharacterized protein</fullName>
    </submittedName>
</protein>
<organism evidence="2 3">
    <name type="scientific">Colletotrichum cuscutae</name>
    <dbReference type="NCBI Taxonomy" id="1209917"/>
    <lineage>
        <taxon>Eukaryota</taxon>
        <taxon>Fungi</taxon>
        <taxon>Dikarya</taxon>
        <taxon>Ascomycota</taxon>
        <taxon>Pezizomycotina</taxon>
        <taxon>Sordariomycetes</taxon>
        <taxon>Hypocreomycetidae</taxon>
        <taxon>Glomerellales</taxon>
        <taxon>Glomerellaceae</taxon>
        <taxon>Colletotrichum</taxon>
        <taxon>Colletotrichum acutatum species complex</taxon>
    </lineage>
</organism>
<evidence type="ECO:0000313" key="2">
    <source>
        <dbReference type="EMBL" id="KAK1492289.1"/>
    </source>
</evidence>
<feature type="region of interest" description="Disordered" evidence="1">
    <location>
        <begin position="48"/>
        <end position="90"/>
    </location>
</feature>